<keyword evidence="2" id="KW-0136">Cellulose degradation</keyword>
<comment type="subcellular location">
    <subcellularLocation>
        <location evidence="2">Secreted</location>
    </subcellularLocation>
</comment>
<dbReference type="AlphaFoldDB" id="A0A8H4R0G1"/>
<evidence type="ECO:0000256" key="3">
    <source>
        <dbReference type="SAM" id="SignalP"/>
    </source>
</evidence>
<organism evidence="5 6">
    <name type="scientific">Agrocybe pediades</name>
    <dbReference type="NCBI Taxonomy" id="84607"/>
    <lineage>
        <taxon>Eukaryota</taxon>
        <taxon>Fungi</taxon>
        <taxon>Dikarya</taxon>
        <taxon>Basidiomycota</taxon>
        <taxon>Agaricomycotina</taxon>
        <taxon>Agaricomycetes</taxon>
        <taxon>Agaricomycetidae</taxon>
        <taxon>Agaricales</taxon>
        <taxon>Agaricineae</taxon>
        <taxon>Strophariaceae</taxon>
        <taxon>Agrocybe</taxon>
    </lineage>
</organism>
<dbReference type="EC" id="1.14.99.56" evidence="2"/>
<dbReference type="InterPro" id="IPR049892">
    <property type="entry name" value="AA9"/>
</dbReference>
<dbReference type="InterPro" id="IPR005103">
    <property type="entry name" value="AA9_LPMO"/>
</dbReference>
<keyword evidence="1 2" id="KW-1015">Disulfide bond</keyword>
<keyword evidence="3" id="KW-0732">Signal</keyword>
<evidence type="ECO:0000313" key="5">
    <source>
        <dbReference type="EMBL" id="KAF4620506.1"/>
    </source>
</evidence>
<keyword evidence="2" id="KW-0119">Carbohydrate metabolism</keyword>
<dbReference type="GO" id="GO:0030245">
    <property type="term" value="P:cellulose catabolic process"/>
    <property type="evidence" value="ECO:0007669"/>
    <property type="project" value="UniProtKB-UniRule"/>
</dbReference>
<dbReference type="EMBL" id="JAACJL010000015">
    <property type="protein sequence ID" value="KAF4620506.1"/>
    <property type="molecule type" value="Genomic_DNA"/>
</dbReference>
<evidence type="ECO:0000259" key="4">
    <source>
        <dbReference type="Pfam" id="PF03443"/>
    </source>
</evidence>
<dbReference type="GO" id="GO:0005576">
    <property type="term" value="C:extracellular region"/>
    <property type="evidence" value="ECO:0007669"/>
    <property type="project" value="UniProtKB-SubCell"/>
</dbReference>
<dbReference type="Gene3D" id="2.70.50.70">
    <property type="match status" value="1"/>
</dbReference>
<evidence type="ECO:0000256" key="1">
    <source>
        <dbReference type="ARBA" id="ARBA00023157"/>
    </source>
</evidence>
<dbReference type="Pfam" id="PF03443">
    <property type="entry name" value="AA9"/>
    <property type="match status" value="1"/>
</dbReference>
<keyword evidence="6" id="KW-1185">Reference proteome</keyword>
<dbReference type="CDD" id="cd21175">
    <property type="entry name" value="LPMO_AA9"/>
    <property type="match status" value="1"/>
</dbReference>
<proteinExistence type="predicted"/>
<dbReference type="GO" id="GO:0008810">
    <property type="term" value="F:cellulase activity"/>
    <property type="evidence" value="ECO:0007669"/>
    <property type="project" value="UniProtKB-UniRule"/>
</dbReference>
<dbReference type="PANTHER" id="PTHR33353:SF11">
    <property type="entry name" value="GLYCOSYLHYDROLASE FAMILY 61-7 PROTEIN"/>
    <property type="match status" value="1"/>
</dbReference>
<evidence type="ECO:0000256" key="2">
    <source>
        <dbReference type="RuleBase" id="RU368122"/>
    </source>
</evidence>
<comment type="domain">
    <text evidence="2">Has a modular structure: an endo-beta-1,4-glucanase catalytic module at the N-terminus, a linker rich in serines and threonines, and a C-terminal carbohydrate-binding module (CBM).</text>
</comment>
<reference evidence="5 6" key="1">
    <citation type="submission" date="2019-12" db="EMBL/GenBank/DDBJ databases">
        <authorList>
            <person name="Floudas D."/>
            <person name="Bentzer J."/>
            <person name="Ahren D."/>
            <person name="Johansson T."/>
            <person name="Persson P."/>
            <person name="Tunlid A."/>
        </authorList>
    </citation>
    <scope>NUCLEOTIDE SEQUENCE [LARGE SCALE GENOMIC DNA]</scope>
    <source>
        <strain evidence="5 6">CBS 102.39</strain>
    </source>
</reference>
<keyword evidence="2" id="KW-0624">Polysaccharide degradation</keyword>
<name>A0A8H4R0G1_9AGAR</name>
<comment type="function">
    <text evidence="2">Lytic polysaccharide monooxygenase (LMPO) that depolymerizes crystalline and amorphous polysaccharides via the oxidation of scissile alpha- or beta-(1-4)-glycosidic bonds, yielding C1 and/or C4 oxidation products. Catalysis by LPMOs requires the reduction of the active-site copper from Cu(II) to Cu(I) by a reducing agent and H(2)O(2) or O(2) as a cosubstrate.</text>
</comment>
<comment type="caution">
    <text evidence="5">The sequence shown here is derived from an EMBL/GenBank/DDBJ whole genome shotgun (WGS) entry which is preliminary data.</text>
</comment>
<protein>
    <recommendedName>
        <fullName evidence="2">AA9 family lytic polysaccharide monooxygenase</fullName>
        <ecNumber evidence="2">1.14.99.56</ecNumber>
    </recommendedName>
    <alternativeName>
        <fullName evidence="2">Endo-beta-1,4-glucanase</fullName>
    </alternativeName>
    <alternativeName>
        <fullName evidence="2">Glycosyl hydrolase 61 family protein</fullName>
    </alternativeName>
</protein>
<dbReference type="PANTHER" id="PTHR33353">
    <property type="entry name" value="PUTATIVE (AFU_ORTHOLOGUE AFUA_1G12560)-RELATED"/>
    <property type="match status" value="1"/>
</dbReference>
<dbReference type="GO" id="GO:0030248">
    <property type="term" value="F:cellulose binding"/>
    <property type="evidence" value="ECO:0007669"/>
    <property type="project" value="UniProtKB-UniRule"/>
</dbReference>
<comment type="catalytic activity">
    <reaction evidence="2">
        <text>[(1-&gt;4)-beta-D-glucosyl]n+m + reduced acceptor + O2 = 4-dehydro-beta-D-glucosyl-[(1-&gt;4)-beta-D-glucosyl]n-1 + [(1-&gt;4)-beta-D-glucosyl]m + acceptor + H2O.</text>
        <dbReference type="EC" id="1.14.99.56"/>
    </reaction>
</comment>
<sequence length="214" mass="22230">MKFSGLTLLGAALLATQSVSAHYIFKTLVAGGKTSTAAVRQPVDLMPYAGITTSSSSARCNVNPGKASETVTVGAGDKVGFQLSNNMYHEGPVSIYLGQAPGSAAEWDGSGERWFKIAEFTGTGQTEFTTTIPVSVPNGEYLVRIEQVGMHLGTGVTEAFISCGQIKVTGGGNGNPPKVAIPGHIHEGDHSVTVDIYNNNGAPYTCPGPAVWRG</sequence>
<keyword evidence="2" id="KW-0964">Secreted</keyword>
<feature type="chain" id="PRO_5034201820" description="AA9 family lytic polysaccharide monooxygenase" evidence="3">
    <location>
        <begin position="22"/>
        <end position="214"/>
    </location>
</feature>
<feature type="domain" description="Auxiliary Activity family 9 catalytic" evidence="4">
    <location>
        <begin position="22"/>
        <end position="200"/>
    </location>
</feature>
<accession>A0A8H4R0G1</accession>
<evidence type="ECO:0000313" key="6">
    <source>
        <dbReference type="Proteomes" id="UP000521872"/>
    </source>
</evidence>
<dbReference type="Proteomes" id="UP000521872">
    <property type="component" value="Unassembled WGS sequence"/>
</dbReference>
<feature type="signal peptide" evidence="3">
    <location>
        <begin position="1"/>
        <end position="21"/>
    </location>
</feature>
<gene>
    <name evidence="5" type="ORF">D9613_000984</name>
</gene>